<protein>
    <submittedName>
        <fullName evidence="1">Uncharacterized protein</fullName>
    </submittedName>
</protein>
<evidence type="ECO:0000313" key="1">
    <source>
        <dbReference type="EMBL" id="MPC66620.1"/>
    </source>
</evidence>
<name>A0A5B7H3H0_PORTR</name>
<gene>
    <name evidence="1" type="ORF">E2C01_060770</name>
</gene>
<accession>A0A5B7H3H0</accession>
<dbReference type="Proteomes" id="UP000324222">
    <property type="component" value="Unassembled WGS sequence"/>
</dbReference>
<organism evidence="1 2">
    <name type="scientific">Portunus trituberculatus</name>
    <name type="common">Swimming crab</name>
    <name type="synonym">Neptunus trituberculatus</name>
    <dbReference type="NCBI Taxonomy" id="210409"/>
    <lineage>
        <taxon>Eukaryota</taxon>
        <taxon>Metazoa</taxon>
        <taxon>Ecdysozoa</taxon>
        <taxon>Arthropoda</taxon>
        <taxon>Crustacea</taxon>
        <taxon>Multicrustacea</taxon>
        <taxon>Malacostraca</taxon>
        <taxon>Eumalacostraca</taxon>
        <taxon>Eucarida</taxon>
        <taxon>Decapoda</taxon>
        <taxon>Pleocyemata</taxon>
        <taxon>Brachyura</taxon>
        <taxon>Eubrachyura</taxon>
        <taxon>Portunoidea</taxon>
        <taxon>Portunidae</taxon>
        <taxon>Portuninae</taxon>
        <taxon>Portunus</taxon>
    </lineage>
</organism>
<keyword evidence="2" id="KW-1185">Reference proteome</keyword>
<comment type="caution">
    <text evidence="1">The sequence shown here is derived from an EMBL/GenBank/DDBJ whole genome shotgun (WGS) entry which is preliminary data.</text>
</comment>
<reference evidence="1 2" key="1">
    <citation type="submission" date="2019-05" db="EMBL/GenBank/DDBJ databases">
        <title>Another draft genome of Portunus trituberculatus and its Hox gene families provides insights of decapod evolution.</title>
        <authorList>
            <person name="Jeong J.-H."/>
            <person name="Song I."/>
            <person name="Kim S."/>
            <person name="Choi T."/>
            <person name="Kim D."/>
            <person name="Ryu S."/>
            <person name="Kim W."/>
        </authorList>
    </citation>
    <scope>NUCLEOTIDE SEQUENCE [LARGE SCALE GENOMIC DNA]</scope>
    <source>
        <tissue evidence="1">Muscle</tissue>
    </source>
</reference>
<dbReference type="EMBL" id="VSRR010025029">
    <property type="protein sequence ID" value="MPC66620.1"/>
    <property type="molecule type" value="Genomic_DNA"/>
</dbReference>
<evidence type="ECO:0000313" key="2">
    <source>
        <dbReference type="Proteomes" id="UP000324222"/>
    </source>
</evidence>
<dbReference type="OrthoDB" id="289038at2759"/>
<dbReference type="AlphaFoldDB" id="A0A5B7H3H0"/>
<sequence length="141" mass="15628">MASQLVEVNSALSPRQVKTNFTEDRVVVRATNLIKLVTLHRVCRQIGQDRVEVGTSHVRGKGHVVGEPVDRYRKENGVPCCHWGRYRGESSTAVLSARRRRKNSISISSGTVTGNSCSCRPTRWHKAIPPPCPAALSLRTK</sequence>
<proteinExistence type="predicted"/>